<reference evidence="2" key="1">
    <citation type="submission" date="2018-08" db="EMBL/GenBank/DDBJ databases">
        <title>Draft genome sequence of azole-resistant Aspergillus thermomutatus (Neosartorya pseudofischeri) strain HMR AF 39, isolated from a human nasal aspirate.</title>
        <authorList>
            <person name="Parent-Michaud M."/>
            <person name="Dufresne P.J."/>
            <person name="Fournier E."/>
            <person name="Martineau C."/>
            <person name="Moreira S."/>
            <person name="Perkins V."/>
            <person name="De Repentigny L."/>
            <person name="Dufresne S.F."/>
        </authorList>
    </citation>
    <scope>NUCLEOTIDE SEQUENCE [LARGE SCALE GENOMIC DNA]</scope>
    <source>
        <strain evidence="2">HMR AF 39</strain>
    </source>
</reference>
<dbReference type="STRING" id="41047.A0A397GGL0"/>
<dbReference type="CDD" id="cd02440">
    <property type="entry name" value="AdoMet_MTases"/>
    <property type="match status" value="1"/>
</dbReference>
<dbReference type="InterPro" id="IPR019410">
    <property type="entry name" value="Methyltransf_16"/>
</dbReference>
<evidence type="ECO:0000259" key="1">
    <source>
        <dbReference type="Pfam" id="PF01323"/>
    </source>
</evidence>
<dbReference type="OrthoDB" id="413520at2759"/>
<dbReference type="InterPro" id="IPR051924">
    <property type="entry name" value="GST_Kappa/NadH"/>
</dbReference>
<dbReference type="GO" id="GO:0004364">
    <property type="term" value="F:glutathione transferase activity"/>
    <property type="evidence" value="ECO:0007669"/>
    <property type="project" value="TreeGrafter"/>
</dbReference>
<dbReference type="AlphaFoldDB" id="A0A397GGL0"/>
<dbReference type="InterPro" id="IPR036249">
    <property type="entry name" value="Thioredoxin-like_sf"/>
</dbReference>
<dbReference type="Gene3D" id="3.40.50.150">
    <property type="entry name" value="Vaccinia Virus protein VP39"/>
    <property type="match status" value="1"/>
</dbReference>
<gene>
    <name evidence="2" type="ORF">CDV56_102931</name>
</gene>
<accession>A0A397GGL0</accession>
<dbReference type="GO" id="GO:0005777">
    <property type="term" value="C:peroxisome"/>
    <property type="evidence" value="ECO:0007669"/>
    <property type="project" value="TreeGrafter"/>
</dbReference>
<dbReference type="Gene3D" id="3.40.30.10">
    <property type="entry name" value="Glutaredoxin"/>
    <property type="match status" value="1"/>
</dbReference>
<dbReference type="Pfam" id="PF10294">
    <property type="entry name" value="Methyltransf_16"/>
    <property type="match status" value="1"/>
</dbReference>
<dbReference type="EMBL" id="NKHU02000166">
    <property type="protein sequence ID" value="RHZ50152.1"/>
    <property type="molecule type" value="Genomic_DNA"/>
</dbReference>
<dbReference type="PANTHER" id="PTHR42943">
    <property type="entry name" value="GLUTATHIONE S-TRANSFERASE KAPPA"/>
    <property type="match status" value="1"/>
</dbReference>
<keyword evidence="3" id="KW-1185">Reference proteome</keyword>
<name>A0A397GGL0_ASPTH</name>
<dbReference type="GeneID" id="38124905"/>
<dbReference type="Pfam" id="PF01323">
    <property type="entry name" value="DSBA"/>
    <property type="match status" value="1"/>
</dbReference>
<dbReference type="GO" id="GO:0006749">
    <property type="term" value="P:glutathione metabolic process"/>
    <property type="evidence" value="ECO:0007669"/>
    <property type="project" value="TreeGrafter"/>
</dbReference>
<dbReference type="PANTHER" id="PTHR42943:SF2">
    <property type="entry name" value="GLUTATHIONE S-TRANSFERASE KAPPA 1"/>
    <property type="match status" value="1"/>
</dbReference>
<dbReference type="RefSeq" id="XP_026612616.1">
    <property type="nucleotide sequence ID" value="XM_026756550.1"/>
</dbReference>
<dbReference type="Proteomes" id="UP000215305">
    <property type="component" value="Unassembled WGS sequence"/>
</dbReference>
<proteinExistence type="predicted"/>
<dbReference type="GO" id="GO:0008757">
    <property type="term" value="F:S-adenosylmethionine-dependent methyltransferase activity"/>
    <property type="evidence" value="ECO:0007669"/>
    <property type="project" value="UniProtKB-ARBA"/>
</dbReference>
<protein>
    <recommendedName>
        <fullName evidence="1">DSBA-like thioredoxin domain-containing protein</fullName>
    </recommendedName>
</protein>
<dbReference type="GO" id="GO:0004602">
    <property type="term" value="F:glutathione peroxidase activity"/>
    <property type="evidence" value="ECO:0007669"/>
    <property type="project" value="TreeGrafter"/>
</dbReference>
<evidence type="ECO:0000313" key="2">
    <source>
        <dbReference type="EMBL" id="RHZ50152.1"/>
    </source>
</evidence>
<dbReference type="VEuPathDB" id="FungiDB:CDV56_102931"/>
<comment type="caution">
    <text evidence="2">The sequence shown here is derived from an EMBL/GenBank/DDBJ whole genome shotgun (WGS) entry which is preliminary data.</text>
</comment>
<dbReference type="GO" id="GO:0005739">
    <property type="term" value="C:mitochondrion"/>
    <property type="evidence" value="ECO:0007669"/>
    <property type="project" value="TreeGrafter"/>
</dbReference>
<dbReference type="SUPFAM" id="SSF53335">
    <property type="entry name" value="S-adenosyl-L-methionine-dependent methyltransferases"/>
    <property type="match status" value="1"/>
</dbReference>
<evidence type="ECO:0000313" key="3">
    <source>
        <dbReference type="Proteomes" id="UP000215305"/>
    </source>
</evidence>
<sequence length="514" mass="56611">MVYYIRFLKTPRFQSQKAGSVTVTALICITTDLGDAFLAQDIDLQVTLSPNGSGRTLYKDNLQWKAGKRELPLSLGPFSAGLSQQTIVLGVAAVDPQRPSPPSLDHLLDTSKLPLVISGWSAPFGGSEPLVAEKLVERRFRPKNQLDLRIWEETGNSIARHIWDAAIASVMYLQQATTKIPGSAAPLLQNLLQGQRSTPLHAIELGSGCGIVGIALAELLSHCSVLLTDLPEVEEIVMKNIAVARPAPSSQVTFQTLDWDEKLPDNLCNGRIDLILVSDCTYNADSLPALVNVLDRLVQMSPDAVVLVSLKRRHDSEEVFFSLMDSVNLFTLHKDSMQLSSQHDQFDEIELYYKAQWINQERRRWARYFSVPIVERTPAGFPPLTLAPQRALCAISQKAPERFVPAIEALYQSFWVEGNGQIGQPEGFGPILEKVLGKAGAGEILKAMSQDEAKSLLSANTDRAFKSGAFGLPWFECTNSKGETEGFWGIDHLGQVAEFLGLDRSLEKGFRAVL</sequence>
<dbReference type="InterPro" id="IPR029063">
    <property type="entry name" value="SAM-dependent_MTases_sf"/>
</dbReference>
<dbReference type="InterPro" id="IPR001853">
    <property type="entry name" value="DSBA-like_thioredoxin_dom"/>
</dbReference>
<dbReference type="SUPFAM" id="SSF52833">
    <property type="entry name" value="Thioredoxin-like"/>
    <property type="match status" value="1"/>
</dbReference>
<feature type="domain" description="DSBA-like thioredoxin" evidence="1">
    <location>
        <begin position="351"/>
        <end position="500"/>
    </location>
</feature>
<organism evidence="2 3">
    <name type="scientific">Aspergillus thermomutatus</name>
    <name type="common">Neosartorya pseudofischeri</name>
    <dbReference type="NCBI Taxonomy" id="41047"/>
    <lineage>
        <taxon>Eukaryota</taxon>
        <taxon>Fungi</taxon>
        <taxon>Dikarya</taxon>
        <taxon>Ascomycota</taxon>
        <taxon>Pezizomycotina</taxon>
        <taxon>Eurotiomycetes</taxon>
        <taxon>Eurotiomycetidae</taxon>
        <taxon>Eurotiales</taxon>
        <taxon>Aspergillaceae</taxon>
        <taxon>Aspergillus</taxon>
        <taxon>Aspergillus subgen. Fumigati</taxon>
    </lineage>
</organism>